<keyword evidence="2" id="KW-1133">Transmembrane helix</keyword>
<keyword evidence="2" id="KW-0472">Membrane</keyword>
<sequence length="209" mass="23700">MQAPNFKFMAGSNATRETDFMRSLLRAGSAFFRSAKYSLSAQMVPVLAFRAFLEDVEWPRPYFFGFISGAIRGMMFFIITIGFLAFWARMMKTQEYYIRALIRLKISPKQKTKDESSVPLEFSESTPAGLVQKATSQDPIPEVPKLPAFNKPVLELPVPTVTVGYNSPENGLETALQQQQRETSSQRLLRDKILPRRNSPTPVCPLKRP</sequence>
<proteinExistence type="predicted"/>
<name>A0A9P5E100_9HYPO</name>
<feature type="region of interest" description="Disordered" evidence="1">
    <location>
        <begin position="169"/>
        <end position="209"/>
    </location>
</feature>
<gene>
    <name evidence="3" type="ORF">FBEOM_1530</name>
</gene>
<keyword evidence="4" id="KW-1185">Reference proteome</keyword>
<organism evidence="3 4">
    <name type="scientific">Fusarium beomiforme</name>
    <dbReference type="NCBI Taxonomy" id="44412"/>
    <lineage>
        <taxon>Eukaryota</taxon>
        <taxon>Fungi</taxon>
        <taxon>Dikarya</taxon>
        <taxon>Ascomycota</taxon>
        <taxon>Pezizomycotina</taxon>
        <taxon>Sordariomycetes</taxon>
        <taxon>Hypocreomycetidae</taxon>
        <taxon>Hypocreales</taxon>
        <taxon>Nectriaceae</taxon>
        <taxon>Fusarium</taxon>
        <taxon>Fusarium burgessii species complex</taxon>
    </lineage>
</organism>
<dbReference type="AlphaFoldDB" id="A0A9P5E100"/>
<feature type="compositionally biased region" description="Polar residues" evidence="1">
    <location>
        <begin position="169"/>
        <end position="187"/>
    </location>
</feature>
<reference evidence="3" key="2">
    <citation type="submission" date="2020-02" db="EMBL/GenBank/DDBJ databases">
        <title>Identification and distribution of gene clusters putatively required for synthesis of sphingolipid metabolism inhibitors in phylogenetically diverse species of the filamentous fungus Fusarium.</title>
        <authorList>
            <person name="Kim H.-S."/>
            <person name="Busman M."/>
            <person name="Brown D.W."/>
            <person name="Divon H."/>
            <person name="Uhlig S."/>
            <person name="Proctor R.H."/>
        </authorList>
    </citation>
    <scope>NUCLEOTIDE SEQUENCE</scope>
    <source>
        <strain evidence="3">NRRL 25174</strain>
    </source>
</reference>
<feature type="transmembrane region" description="Helical" evidence="2">
    <location>
        <begin position="62"/>
        <end position="87"/>
    </location>
</feature>
<protein>
    <submittedName>
        <fullName evidence="3">Uncharacterized protein</fullName>
    </submittedName>
</protein>
<dbReference type="OrthoDB" id="5080767at2759"/>
<evidence type="ECO:0000256" key="2">
    <source>
        <dbReference type="SAM" id="Phobius"/>
    </source>
</evidence>
<dbReference type="Proteomes" id="UP000730481">
    <property type="component" value="Unassembled WGS sequence"/>
</dbReference>
<dbReference type="EMBL" id="PVQB02000049">
    <property type="protein sequence ID" value="KAF4344516.1"/>
    <property type="molecule type" value="Genomic_DNA"/>
</dbReference>
<evidence type="ECO:0000313" key="3">
    <source>
        <dbReference type="EMBL" id="KAF4344516.1"/>
    </source>
</evidence>
<keyword evidence="2" id="KW-0812">Transmembrane</keyword>
<accession>A0A9P5E100</accession>
<evidence type="ECO:0000256" key="1">
    <source>
        <dbReference type="SAM" id="MobiDB-lite"/>
    </source>
</evidence>
<evidence type="ECO:0000313" key="4">
    <source>
        <dbReference type="Proteomes" id="UP000730481"/>
    </source>
</evidence>
<comment type="caution">
    <text evidence="3">The sequence shown here is derived from an EMBL/GenBank/DDBJ whole genome shotgun (WGS) entry which is preliminary data.</text>
</comment>
<reference evidence="3" key="1">
    <citation type="journal article" date="2017" name="Mycologia">
        <title>Fusarium algeriense, sp. nov., a novel toxigenic crown rot pathogen of durum wheat from Algeria is nested in the Fusarium burgessii species complex.</title>
        <authorList>
            <person name="Laraba I."/>
            <person name="Keddad A."/>
            <person name="Boureghda H."/>
            <person name="Abdallah N."/>
            <person name="Vaughan M.M."/>
            <person name="Proctor R.H."/>
            <person name="Busman M."/>
            <person name="O'Donnell K."/>
        </authorList>
    </citation>
    <scope>NUCLEOTIDE SEQUENCE</scope>
    <source>
        <strain evidence="3">NRRL 25174</strain>
    </source>
</reference>